<gene>
    <name evidence="9" type="ORF">ADK41_30765</name>
</gene>
<feature type="domain" description="Ketosynthase family 3 (KS3)" evidence="8">
    <location>
        <begin position="559"/>
        <end position="833"/>
    </location>
</feature>
<dbReference type="InterPro" id="IPR001227">
    <property type="entry name" value="Ac_transferase_dom_sf"/>
</dbReference>
<dbReference type="SUPFAM" id="SSF52151">
    <property type="entry name" value="FabD/lysophospholipase-like"/>
    <property type="match status" value="1"/>
</dbReference>
<dbReference type="Pfam" id="PF00698">
    <property type="entry name" value="Acyl_transf_1"/>
    <property type="match status" value="1"/>
</dbReference>
<dbReference type="InterPro" id="IPR014030">
    <property type="entry name" value="Ketoacyl_synth_N"/>
</dbReference>
<evidence type="ECO:0000313" key="10">
    <source>
        <dbReference type="Proteomes" id="UP000037773"/>
    </source>
</evidence>
<dbReference type="InterPro" id="IPR006162">
    <property type="entry name" value="Ppantetheine_attach_site"/>
</dbReference>
<dbReference type="PANTHER" id="PTHR43775">
    <property type="entry name" value="FATTY ACID SYNTHASE"/>
    <property type="match status" value="1"/>
</dbReference>
<keyword evidence="4" id="KW-0045">Antibiotic biosynthesis</keyword>
<organism evidence="9 10">
    <name type="scientific">Streptomyces caelestis</name>
    <dbReference type="NCBI Taxonomy" id="36816"/>
    <lineage>
        <taxon>Bacteria</taxon>
        <taxon>Bacillati</taxon>
        <taxon>Actinomycetota</taxon>
        <taxon>Actinomycetes</taxon>
        <taxon>Kitasatosporales</taxon>
        <taxon>Streptomycetaceae</taxon>
        <taxon>Streptomyces</taxon>
    </lineage>
</organism>
<accession>A0A0M8QH81</accession>
<dbReference type="InterPro" id="IPR020841">
    <property type="entry name" value="PKS_Beta-ketoAc_synthase_dom"/>
</dbReference>
<dbReference type="SMART" id="SM00825">
    <property type="entry name" value="PKS_KS"/>
    <property type="match status" value="1"/>
</dbReference>
<dbReference type="InterPro" id="IPR016039">
    <property type="entry name" value="Thiolase-like"/>
</dbReference>
<evidence type="ECO:0000256" key="1">
    <source>
        <dbReference type="ARBA" id="ARBA00022450"/>
    </source>
</evidence>
<dbReference type="SMART" id="SM01294">
    <property type="entry name" value="PKS_PP_betabranch"/>
    <property type="match status" value="1"/>
</dbReference>
<dbReference type="EMBL" id="LGCN01000233">
    <property type="protein sequence ID" value="KOT31785.1"/>
    <property type="molecule type" value="Genomic_DNA"/>
</dbReference>
<dbReference type="GO" id="GO:0004312">
    <property type="term" value="F:fatty acid synthase activity"/>
    <property type="evidence" value="ECO:0007669"/>
    <property type="project" value="TreeGrafter"/>
</dbReference>
<dbReference type="Gene3D" id="3.30.70.3290">
    <property type="match status" value="1"/>
</dbReference>
<dbReference type="Pfam" id="PF00550">
    <property type="entry name" value="PP-binding"/>
    <property type="match status" value="1"/>
</dbReference>
<dbReference type="SMART" id="SM00827">
    <property type="entry name" value="PKS_AT"/>
    <property type="match status" value="1"/>
</dbReference>
<keyword evidence="2" id="KW-0597">Phosphoprotein</keyword>
<dbReference type="InterPro" id="IPR016036">
    <property type="entry name" value="Malonyl_transacylase_ACP-bd"/>
</dbReference>
<keyword evidence="1" id="KW-0596">Phosphopantetheine</keyword>
<name>A0A0M8QH81_9ACTN</name>
<dbReference type="InterPro" id="IPR009081">
    <property type="entry name" value="PP-bd_ACP"/>
</dbReference>
<evidence type="ECO:0000256" key="2">
    <source>
        <dbReference type="ARBA" id="ARBA00022553"/>
    </source>
</evidence>
<dbReference type="SUPFAM" id="SSF53901">
    <property type="entry name" value="Thiolase-like"/>
    <property type="match status" value="1"/>
</dbReference>
<dbReference type="InterPro" id="IPR050091">
    <property type="entry name" value="PKS_NRPS_Biosynth_Enz"/>
</dbReference>
<dbReference type="PROSITE" id="PS50075">
    <property type="entry name" value="CARRIER"/>
    <property type="match status" value="1"/>
</dbReference>
<proteinExistence type="predicted"/>
<comment type="caution">
    <text evidence="9">The sequence shown here is derived from an EMBL/GenBank/DDBJ whole genome shotgun (WGS) entry which is preliminary data.</text>
</comment>
<dbReference type="GO" id="GO:0031177">
    <property type="term" value="F:phosphopantetheine binding"/>
    <property type="evidence" value="ECO:0007669"/>
    <property type="project" value="InterPro"/>
</dbReference>
<evidence type="ECO:0000256" key="3">
    <source>
        <dbReference type="ARBA" id="ARBA00022679"/>
    </source>
</evidence>
<keyword evidence="5" id="KW-0511">Multifunctional enzyme</keyword>
<evidence type="ECO:0000259" key="7">
    <source>
        <dbReference type="PROSITE" id="PS50075"/>
    </source>
</evidence>
<evidence type="ECO:0000256" key="5">
    <source>
        <dbReference type="ARBA" id="ARBA00023268"/>
    </source>
</evidence>
<dbReference type="PROSITE" id="PS52004">
    <property type="entry name" value="KS3_2"/>
    <property type="match status" value="1"/>
</dbReference>
<evidence type="ECO:0000313" key="9">
    <source>
        <dbReference type="EMBL" id="KOT31785.1"/>
    </source>
</evidence>
<dbReference type="Gene3D" id="3.40.366.10">
    <property type="entry name" value="Malonyl-Coenzyme A Acyl Carrier Protein, domain 2"/>
    <property type="match status" value="1"/>
</dbReference>
<dbReference type="GO" id="GO:0017000">
    <property type="term" value="P:antibiotic biosynthetic process"/>
    <property type="evidence" value="ECO:0007669"/>
    <property type="project" value="UniProtKB-KW"/>
</dbReference>
<dbReference type="AlphaFoldDB" id="A0A0M8QH81"/>
<dbReference type="PATRIC" id="fig|36816.3.peg.6658"/>
<dbReference type="PROSITE" id="PS00012">
    <property type="entry name" value="PHOSPHOPANTETHEINE"/>
    <property type="match status" value="1"/>
</dbReference>
<dbReference type="SUPFAM" id="SSF47336">
    <property type="entry name" value="ACP-like"/>
    <property type="match status" value="1"/>
</dbReference>
<dbReference type="GO" id="GO:0006633">
    <property type="term" value="P:fatty acid biosynthetic process"/>
    <property type="evidence" value="ECO:0007669"/>
    <property type="project" value="TreeGrafter"/>
</dbReference>
<feature type="domain" description="Carrier" evidence="7">
    <location>
        <begin position="454"/>
        <end position="531"/>
    </location>
</feature>
<dbReference type="OrthoDB" id="9778690at2"/>
<dbReference type="FunFam" id="3.40.366.10:FF:000002">
    <property type="entry name" value="Probable polyketide synthase 2"/>
    <property type="match status" value="1"/>
</dbReference>
<reference evidence="9 10" key="1">
    <citation type="submission" date="2015-07" db="EMBL/GenBank/DDBJ databases">
        <authorList>
            <person name="Noorani M."/>
        </authorList>
    </citation>
    <scope>NUCLEOTIDE SEQUENCE [LARGE SCALE GENOMIC DNA]</scope>
    <source>
        <strain evidence="9 10">NRRL B-24567</strain>
    </source>
</reference>
<dbReference type="Gene3D" id="1.10.1200.10">
    <property type="entry name" value="ACP-like"/>
    <property type="match status" value="1"/>
</dbReference>
<dbReference type="Gene3D" id="3.40.47.10">
    <property type="match status" value="1"/>
</dbReference>
<dbReference type="SMART" id="SM00823">
    <property type="entry name" value="PKS_PP"/>
    <property type="match status" value="1"/>
</dbReference>
<keyword evidence="3" id="KW-0808">Transferase</keyword>
<keyword evidence="6" id="KW-0012">Acyltransferase</keyword>
<dbReference type="InterPro" id="IPR036736">
    <property type="entry name" value="ACP-like_sf"/>
</dbReference>
<dbReference type="CDD" id="cd00833">
    <property type="entry name" value="PKS"/>
    <property type="match status" value="1"/>
</dbReference>
<dbReference type="Proteomes" id="UP000037773">
    <property type="component" value="Unassembled WGS sequence"/>
</dbReference>
<evidence type="ECO:0000259" key="8">
    <source>
        <dbReference type="PROSITE" id="PS52004"/>
    </source>
</evidence>
<dbReference type="RefSeq" id="WP_159043995.1">
    <property type="nucleotide sequence ID" value="NZ_LGCN01000233.1"/>
</dbReference>
<evidence type="ECO:0000256" key="4">
    <source>
        <dbReference type="ARBA" id="ARBA00023194"/>
    </source>
</evidence>
<evidence type="ECO:0000256" key="6">
    <source>
        <dbReference type="ARBA" id="ARBA00023315"/>
    </source>
</evidence>
<keyword evidence="10" id="KW-1185">Reference proteome</keyword>
<dbReference type="InterPro" id="IPR016035">
    <property type="entry name" value="Acyl_Trfase/lysoPLipase"/>
</dbReference>
<sequence>MLWTLSGDSGGALAAQARRLCDHLRTLPEWSPADVGLALAHATIPRRRRAALVARGREEFLDRLDALAGGHGAPGLVEGSAGPGTGVAFVFPGQGSQWPGMAAGLLASTPGFRTRMDACAQALEPFVDWSLMDVLRAEDGAPALERPDVVQPALFAVGVSLAGLWRDHGVEPSAVLGHSCGEISAAAVSGVLSLDDSARVVALWSQAQATLTGRGEMVSVMASVAEVTDRLEEYSGQLGIAAVNGPGSVIVSGDTAAATELIARLTADGVHARRIAVGLAAHSAHIDAIVPRLHADLDAVRPLPAGLPYYSGLTGDRLQEPVLDADYWARNLRGTVRFHEATAALLRDGHHTLLEISPHPVLTTALQATAAEQDVTAHVGATLRRGHGGRARFLTALGEAYVHGVTPDREAVFAGVGARPAELPVGLCEADDDAAPEVPEAALREEMARLTIVGQRERLLRLVSQEVAAVLGDTGPIDPSATFTALGLDSVTAVEIRNRLAAVTGAGTLPVTAVFDHPTPGQLAEVLRDELLSGSPQAGRRTDREAVDGLAPAAAATDDDAVAIVAMGCRYPGGADSPERLWRLLTDGTDAVTPFPGDRGWSLEGACAPEDVAPGRHYQREAGFLHDAGRFDAGFFGISPREALAMDPQQRLLLETSWETLERAGIDPHTLRGSGTGVYIGAMTMDYGPRLHEATDGNGHLLTGNTGSVASGRIAYALGLEGAAVTVDTACSSSLVALHLAVQALRGQECALALAGGATVMPTPGMFVEFSSQGALAADGRCKAFSAQADGFGLAEGVGVLLLERLSDARRNGHPVLAVVRGSAVNQDGASNG</sequence>
<protein>
    <submittedName>
        <fullName evidence="9">Uncharacterized protein</fullName>
    </submittedName>
</protein>
<dbReference type="SUPFAM" id="SSF55048">
    <property type="entry name" value="Probable ACP-binding domain of malonyl-CoA ACP transacylase"/>
    <property type="match status" value="1"/>
</dbReference>
<feature type="non-terminal residue" evidence="9">
    <location>
        <position position="833"/>
    </location>
</feature>
<dbReference type="PANTHER" id="PTHR43775:SF51">
    <property type="entry name" value="INACTIVE PHENOLPHTHIOCEROL SYNTHESIS POLYKETIDE SYNTHASE TYPE I PKS1-RELATED"/>
    <property type="match status" value="1"/>
</dbReference>
<dbReference type="InterPro" id="IPR014043">
    <property type="entry name" value="Acyl_transferase_dom"/>
</dbReference>
<dbReference type="Pfam" id="PF00109">
    <property type="entry name" value="ketoacyl-synt"/>
    <property type="match status" value="1"/>
</dbReference>
<dbReference type="InterPro" id="IPR020806">
    <property type="entry name" value="PKS_PP-bd"/>
</dbReference>